<evidence type="ECO:0000256" key="1">
    <source>
        <dbReference type="SAM" id="Phobius"/>
    </source>
</evidence>
<feature type="transmembrane region" description="Helical" evidence="1">
    <location>
        <begin position="84"/>
        <end position="104"/>
    </location>
</feature>
<proteinExistence type="predicted"/>
<dbReference type="AlphaFoldDB" id="A0A1I7Z2V1"/>
<keyword evidence="1" id="KW-0812">Transmembrane</keyword>
<sequence>MLFFVILICVMLLILGLIFWYIHNQLELYRKENERIDQNIKTHLERIHETAIGWTKAKMGRATRIAKVRPRILESDSDASSFSVNQTILVLSPLFVLGTPFINFEIRS</sequence>
<keyword evidence="1" id="KW-0472">Membrane</keyword>
<evidence type="ECO:0000313" key="3">
    <source>
        <dbReference type="WBParaSite" id="L893_g22295.t1"/>
    </source>
</evidence>
<name>A0A1I7Z2V1_9BILA</name>
<accession>A0A1I7Z2V1</accession>
<feature type="transmembrane region" description="Helical" evidence="1">
    <location>
        <begin position="5"/>
        <end position="23"/>
    </location>
</feature>
<dbReference type="Proteomes" id="UP000095287">
    <property type="component" value="Unplaced"/>
</dbReference>
<evidence type="ECO:0000313" key="2">
    <source>
        <dbReference type="Proteomes" id="UP000095287"/>
    </source>
</evidence>
<protein>
    <submittedName>
        <fullName evidence="3">Col_cuticle_N domain-containing protein</fullName>
    </submittedName>
</protein>
<reference evidence="3" key="1">
    <citation type="submission" date="2016-11" db="UniProtKB">
        <authorList>
            <consortium name="WormBaseParasite"/>
        </authorList>
    </citation>
    <scope>IDENTIFICATION</scope>
</reference>
<dbReference type="WBParaSite" id="L893_g22295.t1">
    <property type="protein sequence ID" value="L893_g22295.t1"/>
    <property type="gene ID" value="L893_g22295"/>
</dbReference>
<keyword evidence="2" id="KW-1185">Reference proteome</keyword>
<keyword evidence="1" id="KW-1133">Transmembrane helix</keyword>
<organism evidence="2 3">
    <name type="scientific">Steinernema glaseri</name>
    <dbReference type="NCBI Taxonomy" id="37863"/>
    <lineage>
        <taxon>Eukaryota</taxon>
        <taxon>Metazoa</taxon>
        <taxon>Ecdysozoa</taxon>
        <taxon>Nematoda</taxon>
        <taxon>Chromadorea</taxon>
        <taxon>Rhabditida</taxon>
        <taxon>Tylenchina</taxon>
        <taxon>Panagrolaimomorpha</taxon>
        <taxon>Strongyloidoidea</taxon>
        <taxon>Steinernematidae</taxon>
        <taxon>Steinernema</taxon>
    </lineage>
</organism>